<name>A0ABV6JSG2_9PROT</name>
<feature type="domain" description="SIS" evidence="11">
    <location>
        <begin position="40"/>
        <end position="199"/>
    </location>
</feature>
<keyword evidence="6 10" id="KW-0479">Metal-binding</keyword>
<dbReference type="InterPro" id="IPR050099">
    <property type="entry name" value="SIS_GmhA/DiaA_subfam"/>
</dbReference>
<comment type="function">
    <text evidence="2 10">Catalyzes the isomerization of sedoheptulose 7-phosphate in D-glycero-D-manno-heptose 7-phosphate.</text>
</comment>
<evidence type="ECO:0000256" key="9">
    <source>
        <dbReference type="ARBA" id="ARBA00023277"/>
    </source>
</evidence>
<dbReference type="PANTHER" id="PTHR30390">
    <property type="entry name" value="SEDOHEPTULOSE 7-PHOSPHATE ISOMERASE / DNAA INITIATOR-ASSOCIATING FACTOR FOR REPLICATION INITIATION"/>
    <property type="match status" value="1"/>
</dbReference>
<feature type="binding site" evidence="10">
    <location>
        <position position="175"/>
    </location>
    <ligand>
        <name>substrate</name>
    </ligand>
</feature>
<accession>A0ABV6JSG2</accession>
<keyword evidence="7 10" id="KW-0862">Zinc</keyword>
<evidence type="ECO:0000256" key="6">
    <source>
        <dbReference type="ARBA" id="ARBA00022723"/>
    </source>
</evidence>
<dbReference type="InterPro" id="IPR004515">
    <property type="entry name" value="Phosphoheptose_Isoase"/>
</dbReference>
<dbReference type="EC" id="5.3.1.28" evidence="10"/>
<keyword evidence="9 10" id="KW-0119">Carbohydrate metabolism</keyword>
<dbReference type="Gene3D" id="3.40.50.10490">
    <property type="entry name" value="Glucose-6-phosphate isomerase like protein, domain 1"/>
    <property type="match status" value="1"/>
</dbReference>
<dbReference type="GO" id="GO:0016853">
    <property type="term" value="F:isomerase activity"/>
    <property type="evidence" value="ECO:0007669"/>
    <property type="project" value="UniProtKB-KW"/>
</dbReference>
<proteinExistence type="inferred from homology"/>
<dbReference type="PANTHER" id="PTHR30390:SF6">
    <property type="entry name" value="DNAA INITIATOR-ASSOCIATING PROTEIN DIAA"/>
    <property type="match status" value="1"/>
</dbReference>
<dbReference type="InterPro" id="IPR035461">
    <property type="entry name" value="GmhA/DiaA"/>
</dbReference>
<protein>
    <recommendedName>
        <fullName evidence="10">Phosphoheptose isomerase</fullName>
        <ecNumber evidence="10">5.3.1.28</ecNumber>
    </recommendedName>
    <alternativeName>
        <fullName evidence="10">Sedoheptulose 7-phosphate isomerase</fullName>
    </alternativeName>
</protein>
<dbReference type="EMBL" id="JBHLUN010000007">
    <property type="protein sequence ID" value="MFC0408660.1"/>
    <property type="molecule type" value="Genomic_DNA"/>
</dbReference>
<dbReference type="Proteomes" id="UP001589865">
    <property type="component" value="Unassembled WGS sequence"/>
</dbReference>
<evidence type="ECO:0000256" key="5">
    <source>
        <dbReference type="ARBA" id="ARBA00022490"/>
    </source>
</evidence>
<feature type="binding site" evidence="10">
    <location>
        <position position="68"/>
    </location>
    <ligand>
        <name>substrate</name>
    </ligand>
</feature>
<feature type="binding site" evidence="10">
    <location>
        <begin position="97"/>
        <end position="98"/>
    </location>
    <ligand>
        <name>substrate</name>
    </ligand>
</feature>
<evidence type="ECO:0000313" key="13">
    <source>
        <dbReference type="Proteomes" id="UP001589865"/>
    </source>
</evidence>
<comment type="miscellaneous">
    <text evidence="10">The reaction produces a racemic mixture of D-glycero-alpha-D-manno-heptose 7-phosphate and D-glycero-beta-D-manno-heptose 7-phosphate.</text>
</comment>
<keyword evidence="8 10" id="KW-0413">Isomerase</keyword>
<comment type="catalytic activity">
    <reaction evidence="1 10">
        <text>2 D-sedoheptulose 7-phosphate = D-glycero-alpha-D-manno-heptose 7-phosphate + D-glycero-beta-D-manno-heptose 7-phosphate</text>
        <dbReference type="Rhea" id="RHEA:27489"/>
        <dbReference type="ChEBI" id="CHEBI:57483"/>
        <dbReference type="ChEBI" id="CHEBI:60203"/>
        <dbReference type="ChEBI" id="CHEBI:60204"/>
        <dbReference type="EC" id="5.3.1.28"/>
    </reaction>
</comment>
<keyword evidence="13" id="KW-1185">Reference proteome</keyword>
<comment type="pathway">
    <text evidence="10">Carbohydrate biosynthesis; D-glycero-D-manno-heptose 7-phosphate biosynthesis; D-glycero-alpha-D-manno-heptose 7-phosphate and D-glycero-beta-D-manno-heptose 7-phosphate from sedoheptulose 7-phosphate: step 1/1.</text>
</comment>
<dbReference type="InterPro" id="IPR001347">
    <property type="entry name" value="SIS_dom"/>
</dbReference>
<evidence type="ECO:0000256" key="10">
    <source>
        <dbReference type="HAMAP-Rule" id="MF_00067"/>
    </source>
</evidence>
<evidence type="ECO:0000256" key="7">
    <source>
        <dbReference type="ARBA" id="ARBA00022833"/>
    </source>
</evidence>
<feature type="binding site" evidence="10">
    <location>
        <begin position="123"/>
        <end position="125"/>
    </location>
    <ligand>
        <name>substrate</name>
    </ligand>
</feature>
<feature type="binding site" evidence="10">
    <location>
        <position position="128"/>
    </location>
    <ligand>
        <name>substrate</name>
    </ligand>
</feature>
<evidence type="ECO:0000256" key="1">
    <source>
        <dbReference type="ARBA" id="ARBA00000348"/>
    </source>
</evidence>
<feature type="binding site" evidence="10">
    <location>
        <begin position="55"/>
        <end position="57"/>
    </location>
    <ligand>
        <name>substrate</name>
    </ligand>
</feature>
<dbReference type="InterPro" id="IPR046348">
    <property type="entry name" value="SIS_dom_sf"/>
</dbReference>
<comment type="subcellular location">
    <subcellularLocation>
        <location evidence="3 10">Cytoplasm</location>
    </subcellularLocation>
</comment>
<dbReference type="CDD" id="cd05006">
    <property type="entry name" value="SIS_GmhA"/>
    <property type="match status" value="1"/>
</dbReference>
<comment type="subunit">
    <text evidence="10">Homotetramer.</text>
</comment>
<dbReference type="HAMAP" id="MF_00067">
    <property type="entry name" value="GmhA"/>
    <property type="match status" value="1"/>
</dbReference>
<dbReference type="RefSeq" id="WP_377044419.1">
    <property type="nucleotide sequence ID" value="NZ_JBHLUN010000007.1"/>
</dbReference>
<evidence type="ECO:0000256" key="8">
    <source>
        <dbReference type="ARBA" id="ARBA00023235"/>
    </source>
</evidence>
<dbReference type="SUPFAM" id="SSF53697">
    <property type="entry name" value="SIS domain"/>
    <property type="match status" value="1"/>
</dbReference>
<gene>
    <name evidence="10" type="primary">gmhA</name>
    <name evidence="12" type="ORF">ACFFGY_10395</name>
</gene>
<reference evidence="12 13" key="1">
    <citation type="submission" date="2024-09" db="EMBL/GenBank/DDBJ databases">
        <authorList>
            <person name="Sun Q."/>
            <person name="Mori K."/>
        </authorList>
    </citation>
    <scope>NUCLEOTIDE SEQUENCE [LARGE SCALE GENOMIC DNA]</scope>
    <source>
        <strain evidence="12 13">TBRC 5777</strain>
    </source>
</reference>
<evidence type="ECO:0000259" key="11">
    <source>
        <dbReference type="PROSITE" id="PS51464"/>
    </source>
</evidence>
<comment type="caution">
    <text evidence="12">The sequence shown here is derived from an EMBL/GenBank/DDBJ whole genome shotgun (WGS) entry which is preliminary data.</text>
</comment>
<evidence type="ECO:0000313" key="12">
    <source>
        <dbReference type="EMBL" id="MFC0408660.1"/>
    </source>
</evidence>
<organism evidence="12 13">
    <name type="scientific">Roseomonas elaeocarpi</name>
    <dbReference type="NCBI Taxonomy" id="907779"/>
    <lineage>
        <taxon>Bacteria</taxon>
        <taxon>Pseudomonadati</taxon>
        <taxon>Pseudomonadota</taxon>
        <taxon>Alphaproteobacteria</taxon>
        <taxon>Acetobacterales</taxon>
        <taxon>Roseomonadaceae</taxon>
        <taxon>Roseomonas</taxon>
    </lineage>
</organism>
<feature type="binding site" evidence="10">
    <location>
        <position position="68"/>
    </location>
    <ligand>
        <name>Zn(2+)</name>
        <dbReference type="ChEBI" id="CHEBI:29105"/>
    </ligand>
</feature>
<evidence type="ECO:0000256" key="3">
    <source>
        <dbReference type="ARBA" id="ARBA00004496"/>
    </source>
</evidence>
<feature type="binding site" evidence="10">
    <location>
        <position position="64"/>
    </location>
    <ligand>
        <name>Zn(2+)</name>
        <dbReference type="ChEBI" id="CHEBI:29105"/>
    </ligand>
</feature>
<comment type="cofactor">
    <cofactor evidence="10">
        <name>Zn(2+)</name>
        <dbReference type="ChEBI" id="CHEBI:29105"/>
    </cofactor>
    <text evidence="10">Binds 1 zinc ion per subunit.</text>
</comment>
<evidence type="ECO:0000256" key="2">
    <source>
        <dbReference type="ARBA" id="ARBA00003172"/>
    </source>
</evidence>
<keyword evidence="5 10" id="KW-0963">Cytoplasm</keyword>
<sequence length="199" mass="21066">MHETERRYARDYLAESVRATEDLAADTAAQEVIFRVAEATCRSLRAGGKLLLAGNGGSAADAQHIATEFVSRLMYDRAPLAAIALTTDTSALTAIGNDYGFDQVFARQVRAIGRPGDVFLGITTSGRSPNILLAAEAAREMGLHVFGFTGRNGGALAERCDATLLAPAGQTAVVQQLHITAAHVVCALVERHFFPPSAP</sequence>
<evidence type="ECO:0000256" key="4">
    <source>
        <dbReference type="ARBA" id="ARBA00009894"/>
    </source>
</evidence>
<dbReference type="Pfam" id="PF13580">
    <property type="entry name" value="SIS_2"/>
    <property type="match status" value="1"/>
</dbReference>
<feature type="binding site" evidence="10">
    <location>
        <position position="175"/>
    </location>
    <ligand>
        <name>Zn(2+)</name>
        <dbReference type="ChEBI" id="CHEBI:29105"/>
    </ligand>
</feature>
<comment type="similarity">
    <text evidence="4 10">Belongs to the SIS family. GmhA subfamily.</text>
</comment>
<dbReference type="PROSITE" id="PS51464">
    <property type="entry name" value="SIS"/>
    <property type="match status" value="1"/>
</dbReference>
<feature type="binding site" evidence="10">
    <location>
        <position position="183"/>
    </location>
    <ligand>
        <name>Zn(2+)</name>
        <dbReference type="ChEBI" id="CHEBI:29105"/>
    </ligand>
</feature>